<reference evidence="1 2" key="1">
    <citation type="submission" date="2010-12" db="EMBL/GenBank/DDBJ databases">
        <authorList>
            <person name="Muzny D."/>
            <person name="Qin X."/>
            <person name="Deng J."/>
            <person name="Jiang H."/>
            <person name="Liu Y."/>
            <person name="Qu J."/>
            <person name="Song X.-Z."/>
            <person name="Zhang L."/>
            <person name="Thornton R."/>
            <person name="Coyle M."/>
            <person name="Francisco L."/>
            <person name="Jackson L."/>
            <person name="Javaid M."/>
            <person name="Korchina V."/>
            <person name="Kovar C."/>
            <person name="Mata R."/>
            <person name="Mathew T."/>
            <person name="Ngo R."/>
            <person name="Nguyen L."/>
            <person name="Nguyen N."/>
            <person name="Okwuonu G."/>
            <person name="Ongeri F."/>
            <person name="Pham C."/>
            <person name="Simmons D."/>
            <person name="Wilczek-Boney K."/>
            <person name="Hale W."/>
            <person name="Jakkamsetti A."/>
            <person name="Pham P."/>
            <person name="Ruth R."/>
            <person name="San Lucas F."/>
            <person name="Warren J."/>
            <person name="Zhang J."/>
            <person name="Zhao Z."/>
            <person name="Zhou C."/>
            <person name="Zhu D."/>
            <person name="Lee S."/>
            <person name="Bess C."/>
            <person name="Blankenburg K."/>
            <person name="Forbes L."/>
            <person name="Fu Q."/>
            <person name="Gubbala S."/>
            <person name="Hirani K."/>
            <person name="Jayaseelan J.C."/>
            <person name="Lara F."/>
            <person name="Munidasa M."/>
            <person name="Palculict T."/>
            <person name="Patil S."/>
            <person name="Pu L.-L."/>
            <person name="Saada N."/>
            <person name="Tang L."/>
            <person name="Weissenberger G."/>
            <person name="Zhu Y."/>
            <person name="Hemphill L."/>
            <person name="Shang Y."/>
            <person name="Youmans B."/>
            <person name="Ayvaz T."/>
            <person name="Ross M."/>
            <person name="Santibanez J."/>
            <person name="Aqrawi P."/>
            <person name="Gross S."/>
            <person name="Joshi V."/>
            <person name="Fowler G."/>
            <person name="Nazareth L."/>
            <person name="Reid J."/>
            <person name="Worley K."/>
            <person name="Petrosino J."/>
            <person name="Highlander S."/>
            <person name="Gibbs R."/>
        </authorList>
    </citation>
    <scope>NUCLEOTIDE SEQUENCE [LARGE SCALE GENOMIC DNA]</scope>
    <source>
        <strain evidence="1 2">ATCC 700641</strain>
    </source>
</reference>
<protein>
    <recommendedName>
        <fullName evidence="3">YolD-like protein</fullName>
    </recommendedName>
</protein>
<dbReference type="Proteomes" id="UP000002814">
    <property type="component" value="Unassembled WGS sequence"/>
</dbReference>
<evidence type="ECO:0000313" key="2">
    <source>
        <dbReference type="Proteomes" id="UP000002814"/>
    </source>
</evidence>
<dbReference type="HOGENOM" id="CLU_150700_0_0_9"/>
<comment type="caution">
    <text evidence="1">The sequence shown here is derived from an EMBL/GenBank/DDBJ whole genome shotgun (WGS) entry which is preliminary data.</text>
</comment>
<name>E7SBU7_9STRE</name>
<dbReference type="AlphaFoldDB" id="E7SBU7"/>
<keyword evidence="2" id="KW-1185">Reference proteome</keyword>
<evidence type="ECO:0008006" key="3">
    <source>
        <dbReference type="Google" id="ProtNLM"/>
    </source>
</evidence>
<gene>
    <name evidence="1" type="ORF">HMPREF9421_1006</name>
</gene>
<evidence type="ECO:0000313" key="1">
    <source>
        <dbReference type="EMBL" id="EFV98898.1"/>
    </source>
</evidence>
<dbReference type="EMBL" id="AEQR01000019">
    <property type="protein sequence ID" value="EFV98898.1"/>
    <property type="molecule type" value="Genomic_DNA"/>
</dbReference>
<accession>E7SBU7</accession>
<proteinExistence type="predicted"/>
<sequence length="134" mass="15932">MSFTLIIRKKFYKMNEIFYNILYQLMENYAMKRFLELLKDRANEFFNDKTSQPAPLEDGKTIQIIELALRKKQGVHVIFQNKSFTGDIVKYDQERKQLIVKNFKKSMSTIIRISDIQKISLVPHTIRIAQQKTP</sequence>
<organism evidence="1 2">
    <name type="scientific">Streptococcus australis ATCC 700641</name>
    <dbReference type="NCBI Taxonomy" id="888833"/>
    <lineage>
        <taxon>Bacteria</taxon>
        <taxon>Bacillati</taxon>
        <taxon>Bacillota</taxon>
        <taxon>Bacilli</taxon>
        <taxon>Lactobacillales</taxon>
        <taxon>Streptococcaceae</taxon>
        <taxon>Streptococcus</taxon>
    </lineage>
</organism>